<evidence type="ECO:0000313" key="1">
    <source>
        <dbReference type="EMBL" id="ODV89420.1"/>
    </source>
</evidence>
<reference evidence="2" key="1">
    <citation type="submission" date="2016-02" db="EMBL/GenBank/DDBJ databases">
        <title>Comparative genomics of biotechnologically important yeasts.</title>
        <authorList>
            <consortium name="DOE Joint Genome Institute"/>
            <person name="Riley R."/>
            <person name="Haridas S."/>
            <person name="Wolfe K.H."/>
            <person name="Lopes M.R."/>
            <person name="Hittinger C.T."/>
            <person name="Goker M."/>
            <person name="Salamov A."/>
            <person name="Wisecaver J."/>
            <person name="Long T.M."/>
            <person name="Aerts A.L."/>
            <person name="Barry K."/>
            <person name="Choi C."/>
            <person name="Clum A."/>
            <person name="Coughlan A.Y."/>
            <person name="Deshpande S."/>
            <person name="Douglass A.P."/>
            <person name="Hanson S.J."/>
            <person name="Klenk H.-P."/>
            <person name="Labutti K."/>
            <person name="Lapidus A."/>
            <person name="Lindquist E."/>
            <person name="Lipzen A."/>
            <person name="Meier-Kolthoff J.P."/>
            <person name="Ohm R.A."/>
            <person name="Otillar R.P."/>
            <person name="Pangilinan J."/>
            <person name="Peng Y."/>
            <person name="Rokas A."/>
            <person name="Rosa C.A."/>
            <person name="Scheuner C."/>
            <person name="Sibirny A.A."/>
            <person name="Slot J.C."/>
            <person name="Stielow J.B."/>
            <person name="Sun H."/>
            <person name="Kurtzman C.P."/>
            <person name="Blackwell M."/>
            <person name="Jeffries T.W."/>
            <person name="Grigoriev I.V."/>
        </authorList>
    </citation>
    <scope>NUCLEOTIDE SEQUENCE [LARGE SCALE GENOMIC DNA]</scope>
    <source>
        <strain evidence="2">NRRL Y-17796</strain>
    </source>
</reference>
<sequence length="69" mass="7766">MTDFKISLRITETEIAVVIYDKIAAFMIYNSLPRNGRFYIANADIQLSAVCRMASSSPLFLYARLGNTV</sequence>
<protein>
    <submittedName>
        <fullName evidence="1">Uncharacterized protein</fullName>
    </submittedName>
</protein>
<gene>
    <name evidence="1" type="ORF">CANCADRAFT_32683</name>
</gene>
<proteinExistence type="predicted"/>
<accession>A0A1E4TCD2</accession>
<dbReference type="EMBL" id="KV453843">
    <property type="protein sequence ID" value="ODV89420.1"/>
    <property type="molecule type" value="Genomic_DNA"/>
</dbReference>
<name>A0A1E4TCD2_9ASCO</name>
<keyword evidence="2" id="KW-1185">Reference proteome</keyword>
<dbReference type="AlphaFoldDB" id="A0A1E4TCD2"/>
<evidence type="ECO:0000313" key="2">
    <source>
        <dbReference type="Proteomes" id="UP000095023"/>
    </source>
</evidence>
<organism evidence="1 2">
    <name type="scientific">Tortispora caseinolytica NRRL Y-17796</name>
    <dbReference type="NCBI Taxonomy" id="767744"/>
    <lineage>
        <taxon>Eukaryota</taxon>
        <taxon>Fungi</taxon>
        <taxon>Dikarya</taxon>
        <taxon>Ascomycota</taxon>
        <taxon>Saccharomycotina</taxon>
        <taxon>Trigonopsidomycetes</taxon>
        <taxon>Trigonopsidales</taxon>
        <taxon>Trigonopsidaceae</taxon>
        <taxon>Tortispora</taxon>
    </lineage>
</organism>
<dbReference type="Proteomes" id="UP000095023">
    <property type="component" value="Unassembled WGS sequence"/>
</dbReference>